<gene>
    <name evidence="1" type="ORF">TCARB_0485</name>
</gene>
<proteinExistence type="predicted"/>
<organism evidence="1 2">
    <name type="scientific">Thermofilum adornatum 1505</name>
    <dbReference type="NCBI Taxonomy" id="697581"/>
    <lineage>
        <taxon>Archaea</taxon>
        <taxon>Thermoproteota</taxon>
        <taxon>Thermoprotei</taxon>
        <taxon>Thermofilales</taxon>
        <taxon>Thermofilaceae</taxon>
        <taxon>Thermofilum</taxon>
    </lineage>
</organism>
<protein>
    <recommendedName>
        <fullName evidence="3">Thioredoxin domain-containing protein</fullName>
    </recommendedName>
</protein>
<sequence>MSAEKECKPGPSCPNGVYVYDFEKKTWRLEEKLPFKENGYYVIYFDNSSCPACRKFDQEWFGFVESLDPPRPTLIIVLCDWFAKICKSEHAKKLFEVFDVHISPTVFFMIRENGKITRMFKHEGLLDKEKLVFLHRAFKEFAKEDAPQQPSR</sequence>
<dbReference type="KEGG" id="tcb:TCARB_0485"/>
<dbReference type="STRING" id="697581.TCARB_0485"/>
<dbReference type="SUPFAM" id="SSF52833">
    <property type="entry name" value="Thioredoxin-like"/>
    <property type="match status" value="1"/>
</dbReference>
<evidence type="ECO:0008006" key="3">
    <source>
        <dbReference type="Google" id="ProtNLM"/>
    </source>
</evidence>
<dbReference type="AlphaFoldDB" id="A0A3G1A882"/>
<reference evidence="2" key="1">
    <citation type="book" date="2010" name="EXTREMOPHILES" publisher="0:0-0">
        <title>Complete genome sequences of ten hyperthermophilic archaea reveal their metabolic capabilities and possible ecological roles.</title>
        <editorList>
            <person name="?"/>
        </editorList>
        <authorList>
            <person name="Ravin N.V."/>
            <person name="Mardanov A.V."/>
            <person name="Bonch-Osmolovskaya E.A."/>
            <person name="Skryabin K.G."/>
        </authorList>
    </citation>
    <scope>NUCLEOTIDE SEQUENCE [LARGE SCALE GENOMIC DNA]</scope>
    <source>
        <strain evidence="2">1505</strain>
    </source>
</reference>
<dbReference type="RefSeq" id="WP_052886602.1">
    <property type="nucleotide sequence ID" value="NZ_CP007493.1"/>
</dbReference>
<evidence type="ECO:0000313" key="2">
    <source>
        <dbReference type="Proteomes" id="UP000266720"/>
    </source>
</evidence>
<accession>A0A3G1A882</accession>
<dbReference type="GeneID" id="25405941"/>
<evidence type="ECO:0000313" key="1">
    <source>
        <dbReference type="EMBL" id="AJB41551.1"/>
    </source>
</evidence>
<name>A0A3G1A882_9CREN</name>
<dbReference type="Proteomes" id="UP000266720">
    <property type="component" value="Chromosome"/>
</dbReference>
<dbReference type="InterPro" id="IPR036249">
    <property type="entry name" value="Thioredoxin-like_sf"/>
</dbReference>
<dbReference type="EMBL" id="CP007493">
    <property type="protein sequence ID" value="AJB41551.1"/>
    <property type="molecule type" value="Genomic_DNA"/>
</dbReference>
<dbReference type="Gene3D" id="3.40.30.10">
    <property type="entry name" value="Glutaredoxin"/>
    <property type="match status" value="1"/>
</dbReference>